<dbReference type="Proteomes" id="UP000266861">
    <property type="component" value="Unassembled WGS sequence"/>
</dbReference>
<evidence type="ECO:0000313" key="2">
    <source>
        <dbReference type="EMBL" id="RHZ74856.1"/>
    </source>
</evidence>
<name>A0A397IM84_9GLOM</name>
<comment type="caution">
    <text evidence="2">The sequence shown here is derived from an EMBL/GenBank/DDBJ whole genome shotgun (WGS) entry which is preliminary data.</text>
</comment>
<accession>A0A397IM84</accession>
<organism evidence="2 3">
    <name type="scientific">Diversispora epigaea</name>
    <dbReference type="NCBI Taxonomy" id="1348612"/>
    <lineage>
        <taxon>Eukaryota</taxon>
        <taxon>Fungi</taxon>
        <taxon>Fungi incertae sedis</taxon>
        <taxon>Mucoromycota</taxon>
        <taxon>Glomeromycotina</taxon>
        <taxon>Glomeromycetes</taxon>
        <taxon>Diversisporales</taxon>
        <taxon>Diversisporaceae</taxon>
        <taxon>Diversispora</taxon>
    </lineage>
</organism>
<proteinExistence type="predicted"/>
<feature type="region of interest" description="Disordered" evidence="1">
    <location>
        <begin position="1"/>
        <end position="48"/>
    </location>
</feature>
<keyword evidence="3" id="KW-1185">Reference proteome</keyword>
<gene>
    <name evidence="2" type="ORF">Glove_219g77</name>
</gene>
<dbReference type="AlphaFoldDB" id="A0A397IM84"/>
<evidence type="ECO:0000256" key="1">
    <source>
        <dbReference type="SAM" id="MobiDB-lite"/>
    </source>
</evidence>
<sequence>MTKKKNKKASSSSSSLSLSSSSSSSSSSLLSSSSTTSSSEQMSQSLISLSSSDENKRIKLLNDESYKRIKREVFLVVDSEMNTVKINKKYKIIGAEIIKILQRRHWSCHRVNNIGNQGPKAVINDKKEKKEESSRFYDIRSYHLEEWEETDEGTTVTARTVAASTSVAPSGIKYKRSTY</sequence>
<reference evidence="2 3" key="1">
    <citation type="submission" date="2018-08" db="EMBL/GenBank/DDBJ databases">
        <title>Genome and evolution of the arbuscular mycorrhizal fungus Diversispora epigaea (formerly Glomus versiforme) and its bacterial endosymbionts.</title>
        <authorList>
            <person name="Sun X."/>
            <person name="Fei Z."/>
            <person name="Harrison M."/>
        </authorList>
    </citation>
    <scope>NUCLEOTIDE SEQUENCE [LARGE SCALE GENOMIC DNA]</scope>
    <source>
        <strain evidence="2 3">IT104</strain>
    </source>
</reference>
<feature type="compositionally biased region" description="Low complexity" evidence="1">
    <location>
        <begin position="10"/>
        <end position="48"/>
    </location>
</feature>
<dbReference type="OrthoDB" id="2421582at2759"/>
<protein>
    <submittedName>
        <fullName evidence="2">Uncharacterized protein</fullName>
    </submittedName>
</protein>
<evidence type="ECO:0000313" key="3">
    <source>
        <dbReference type="Proteomes" id="UP000266861"/>
    </source>
</evidence>
<dbReference type="EMBL" id="PQFF01000204">
    <property type="protein sequence ID" value="RHZ74856.1"/>
    <property type="molecule type" value="Genomic_DNA"/>
</dbReference>